<evidence type="ECO:0000256" key="4">
    <source>
        <dbReference type="ARBA" id="ARBA00023136"/>
    </source>
</evidence>
<keyword evidence="3 6" id="KW-1133">Transmembrane helix</keyword>
<evidence type="ECO:0000256" key="2">
    <source>
        <dbReference type="ARBA" id="ARBA00022692"/>
    </source>
</evidence>
<evidence type="ECO:0000256" key="1">
    <source>
        <dbReference type="ARBA" id="ARBA00004141"/>
    </source>
</evidence>
<feature type="domain" description="EamA" evidence="7">
    <location>
        <begin position="103"/>
        <end position="235"/>
    </location>
</feature>
<feature type="non-terminal residue" evidence="8">
    <location>
        <position position="1"/>
    </location>
</feature>
<evidence type="ECO:0000313" key="9">
    <source>
        <dbReference type="Proteomes" id="UP000601435"/>
    </source>
</evidence>
<dbReference type="OrthoDB" id="306876at2759"/>
<keyword evidence="9" id="KW-1185">Reference proteome</keyword>
<accession>A0A813BL59</accession>
<dbReference type="PANTHER" id="PTHR22911">
    <property type="entry name" value="ACYL-MALONYL CONDENSING ENZYME-RELATED"/>
    <property type="match status" value="1"/>
</dbReference>
<dbReference type="Proteomes" id="UP000601435">
    <property type="component" value="Unassembled WGS sequence"/>
</dbReference>
<proteinExistence type="predicted"/>
<feature type="transmembrane region" description="Helical" evidence="6">
    <location>
        <begin position="134"/>
        <end position="156"/>
    </location>
</feature>
<dbReference type="GO" id="GO:0016020">
    <property type="term" value="C:membrane"/>
    <property type="evidence" value="ECO:0007669"/>
    <property type="project" value="UniProtKB-SubCell"/>
</dbReference>
<feature type="transmembrane region" description="Helical" evidence="6">
    <location>
        <begin position="14"/>
        <end position="32"/>
    </location>
</feature>
<evidence type="ECO:0000256" key="6">
    <source>
        <dbReference type="SAM" id="Phobius"/>
    </source>
</evidence>
<dbReference type="Pfam" id="PF00892">
    <property type="entry name" value="EamA"/>
    <property type="match status" value="1"/>
</dbReference>
<gene>
    <name evidence="8" type="ORF">SNEC2469_LOCUS30689</name>
</gene>
<keyword evidence="4 6" id="KW-0472">Membrane</keyword>
<feature type="transmembrane region" description="Helical" evidence="6">
    <location>
        <begin position="168"/>
        <end position="187"/>
    </location>
</feature>
<evidence type="ECO:0000256" key="5">
    <source>
        <dbReference type="SAM" id="MobiDB-lite"/>
    </source>
</evidence>
<evidence type="ECO:0000256" key="3">
    <source>
        <dbReference type="ARBA" id="ARBA00022989"/>
    </source>
</evidence>
<keyword evidence="2 6" id="KW-0812">Transmembrane</keyword>
<feature type="transmembrane region" description="Helical" evidence="6">
    <location>
        <begin position="38"/>
        <end position="60"/>
    </location>
</feature>
<evidence type="ECO:0000313" key="8">
    <source>
        <dbReference type="EMBL" id="CAE7906484.1"/>
    </source>
</evidence>
<name>A0A813BL59_9DINO</name>
<feature type="transmembrane region" description="Helical" evidence="6">
    <location>
        <begin position="67"/>
        <end position="88"/>
    </location>
</feature>
<reference evidence="8" key="1">
    <citation type="submission" date="2021-02" db="EMBL/GenBank/DDBJ databases">
        <authorList>
            <person name="Dougan E. K."/>
            <person name="Rhodes N."/>
            <person name="Thang M."/>
            <person name="Chan C."/>
        </authorList>
    </citation>
    <scope>NUCLEOTIDE SEQUENCE</scope>
</reference>
<comment type="subcellular location">
    <subcellularLocation>
        <location evidence="1">Membrane</location>
        <topology evidence="1">Multi-pass membrane protein</topology>
    </subcellularLocation>
</comment>
<organism evidence="8 9">
    <name type="scientific">Symbiodinium necroappetens</name>
    <dbReference type="NCBI Taxonomy" id="1628268"/>
    <lineage>
        <taxon>Eukaryota</taxon>
        <taxon>Sar</taxon>
        <taxon>Alveolata</taxon>
        <taxon>Dinophyceae</taxon>
        <taxon>Suessiales</taxon>
        <taxon>Symbiodiniaceae</taxon>
        <taxon>Symbiodinium</taxon>
    </lineage>
</organism>
<dbReference type="InterPro" id="IPR037185">
    <property type="entry name" value="EmrE-like"/>
</dbReference>
<dbReference type="PANTHER" id="PTHR22911:SF6">
    <property type="entry name" value="SOLUTE CARRIER FAMILY 35 MEMBER G1"/>
    <property type="match status" value="1"/>
</dbReference>
<comment type="caution">
    <text evidence="8">The sequence shown here is derived from an EMBL/GenBank/DDBJ whole genome shotgun (WGS) entry which is preliminary data.</text>
</comment>
<dbReference type="SUPFAM" id="SSF103481">
    <property type="entry name" value="Multidrug resistance efflux transporter EmrE"/>
    <property type="match status" value="2"/>
</dbReference>
<dbReference type="EMBL" id="CAJNJA010072275">
    <property type="protein sequence ID" value="CAE7906484.1"/>
    <property type="molecule type" value="Genomic_DNA"/>
</dbReference>
<evidence type="ECO:0000259" key="7">
    <source>
        <dbReference type="Pfam" id="PF00892"/>
    </source>
</evidence>
<feature type="region of interest" description="Disordered" evidence="5">
    <location>
        <begin position="256"/>
        <end position="281"/>
    </location>
</feature>
<sequence length="292" mass="31871">HNLRFFGVPGQQHLLLLRSTAFLAALGFGWTAMQKLPIGVATGIVYSNPVLSGLLASFILRREKLSMAFAFQAIVCLTGTALIIPTAAKEGGADAESSDYFVGTVVAVISACLHAVCPCAVRMMEGVHPLEIQLFQDAFATLATIPLSVMAGGPAVDVEVWSHVHFSYVIYFTAAGLTASFLFIAGWRMAPVTKASLFTYAEIPTSFLVQVYLFQDIPAARQVLGASMIVIATCVRLRMEGHGFNDDKAADELVPEDHKDADDVENEPLLYQERRPTSQSMRRQWQDVLYLP</sequence>
<dbReference type="AlphaFoldDB" id="A0A813BL59"/>
<feature type="transmembrane region" description="Helical" evidence="6">
    <location>
        <begin position="100"/>
        <end position="122"/>
    </location>
</feature>
<protein>
    <recommendedName>
        <fullName evidence="7">EamA domain-containing protein</fullName>
    </recommendedName>
</protein>
<dbReference type="InterPro" id="IPR000620">
    <property type="entry name" value="EamA_dom"/>
</dbReference>